<dbReference type="GO" id="GO:0005739">
    <property type="term" value="C:mitochondrion"/>
    <property type="evidence" value="ECO:0007669"/>
    <property type="project" value="UniProtKB-SubCell"/>
</dbReference>
<evidence type="ECO:0000256" key="14">
    <source>
        <dbReference type="ARBA" id="ARBA00023136"/>
    </source>
</evidence>
<reference evidence="22 23" key="1">
    <citation type="submission" date="2017-12" db="EMBL/GenBank/DDBJ databases">
        <title>High-resolution comparative analysis of great ape genomes.</title>
        <authorList>
            <person name="Pollen A."/>
            <person name="Hastie A."/>
            <person name="Hormozdiari F."/>
            <person name="Dougherty M."/>
            <person name="Liu R."/>
            <person name="Chaisson M."/>
            <person name="Hoppe E."/>
            <person name="Hill C."/>
            <person name="Pang A."/>
            <person name="Hillier L."/>
            <person name="Baker C."/>
            <person name="Armstrong J."/>
            <person name="Shendure J."/>
            <person name="Paten B."/>
            <person name="Wilson R."/>
            <person name="Chao H."/>
            <person name="Schneider V."/>
            <person name="Ventura M."/>
            <person name="Kronenberg Z."/>
            <person name="Murali S."/>
            <person name="Gordon D."/>
            <person name="Cantsilieris S."/>
            <person name="Munson K."/>
            <person name="Nelson B."/>
            <person name="Raja A."/>
            <person name="Underwood J."/>
            <person name="Diekhans M."/>
            <person name="Fiddes I."/>
            <person name="Haussler D."/>
            <person name="Eichler E."/>
        </authorList>
    </citation>
    <scope>NUCLEOTIDE SEQUENCE [LARGE SCALE GENOMIC DNA]</scope>
    <source>
        <strain evidence="22">Yerkes chimp pedigree #C0471</strain>
    </source>
</reference>
<evidence type="ECO:0000256" key="19">
    <source>
        <dbReference type="ARBA" id="ARBA00077411"/>
    </source>
</evidence>
<dbReference type="KEGG" id="ptr:467685"/>
<evidence type="ECO:0000256" key="7">
    <source>
        <dbReference type="ARBA" id="ARBA00022490"/>
    </source>
</evidence>
<name>A0A2J8NSV3_PANTR</name>
<keyword evidence="8" id="KW-0812">Transmembrane</keyword>
<evidence type="ECO:0000256" key="12">
    <source>
        <dbReference type="ARBA" id="ARBA00022989"/>
    </source>
</evidence>
<dbReference type="AlphaFoldDB" id="A0A2J8NSV3"/>
<evidence type="ECO:0000313" key="23">
    <source>
        <dbReference type="Proteomes" id="UP000236370"/>
    </source>
</evidence>
<dbReference type="Proteomes" id="UP000236370">
    <property type="component" value="Unassembled WGS sequence"/>
</dbReference>
<keyword evidence="12" id="KW-1133">Transmembrane helix</keyword>
<comment type="subcellular location">
    <subcellularLocation>
        <location evidence="4">Cytoplasm</location>
        <location evidence="4">Cytoskeleton</location>
        <location evidence="4">Spindle</location>
    </subcellularLocation>
    <subcellularLocation>
        <location evidence="5">Endoplasmic reticulum</location>
    </subcellularLocation>
    <subcellularLocation>
        <location evidence="3">Mitochondrion</location>
    </subcellularLocation>
    <subcellularLocation>
        <location evidence="2">Nucleus membrane</location>
    </subcellularLocation>
</comment>
<comment type="caution">
    <text evidence="22">The sequence shown here is derived from an EMBL/GenBank/DDBJ whole genome shotgun (WGS) entry which is preliminary data.</text>
</comment>
<evidence type="ECO:0000256" key="5">
    <source>
        <dbReference type="ARBA" id="ARBA00004240"/>
    </source>
</evidence>
<dbReference type="SUPFAM" id="SSF56854">
    <property type="entry name" value="Bcl-2 inhibitors of programmed cell death"/>
    <property type="match status" value="1"/>
</dbReference>
<dbReference type="InterPro" id="IPR046371">
    <property type="entry name" value="Bcl-2_BH1-3"/>
</dbReference>
<dbReference type="GO" id="GO:0031965">
    <property type="term" value="C:nuclear membrane"/>
    <property type="evidence" value="ECO:0007669"/>
    <property type="project" value="UniProtKB-SubCell"/>
</dbReference>
<dbReference type="InterPro" id="IPR002475">
    <property type="entry name" value="Bcl2-like"/>
</dbReference>
<dbReference type="PROSITE" id="PS01080">
    <property type="entry name" value="BH1"/>
    <property type="match status" value="1"/>
</dbReference>
<evidence type="ECO:0000259" key="21">
    <source>
        <dbReference type="SMART" id="SM00337"/>
    </source>
</evidence>
<keyword evidence="14" id="KW-0472">Membrane</keyword>
<dbReference type="GO" id="GO:0005783">
    <property type="term" value="C:endoplasmic reticulum"/>
    <property type="evidence" value="ECO:0007669"/>
    <property type="project" value="UniProtKB-SubCell"/>
</dbReference>
<evidence type="ECO:0000256" key="20">
    <source>
        <dbReference type="ARBA" id="ARBA00078307"/>
    </source>
</evidence>
<dbReference type="PROSITE" id="PS50062">
    <property type="entry name" value="BCL2_FAMILY"/>
    <property type="match status" value="1"/>
</dbReference>
<evidence type="ECO:0000256" key="4">
    <source>
        <dbReference type="ARBA" id="ARBA00004186"/>
    </source>
</evidence>
<dbReference type="InterPro" id="IPR026298">
    <property type="entry name" value="Bcl-2_fam"/>
</dbReference>
<evidence type="ECO:0000256" key="15">
    <source>
        <dbReference type="ARBA" id="ARBA00023212"/>
    </source>
</evidence>
<evidence type="ECO:0000256" key="3">
    <source>
        <dbReference type="ARBA" id="ARBA00004173"/>
    </source>
</evidence>
<dbReference type="PANTHER" id="PTHR11256:SF47">
    <property type="entry name" value="BCL-2-LIKE PROTEIN 10"/>
    <property type="match status" value="1"/>
</dbReference>
<keyword evidence="7" id="KW-0963">Cytoplasm</keyword>
<evidence type="ECO:0000256" key="13">
    <source>
        <dbReference type="ARBA" id="ARBA00023128"/>
    </source>
</evidence>
<keyword evidence="13" id="KW-0496">Mitochondrion</keyword>
<evidence type="ECO:0000256" key="11">
    <source>
        <dbReference type="ARBA" id="ARBA00022843"/>
    </source>
</evidence>
<accession>A0A2J8NSV3</accession>
<dbReference type="GO" id="GO:0005819">
    <property type="term" value="C:spindle"/>
    <property type="evidence" value="ECO:0007669"/>
    <property type="project" value="UniProtKB-SubCell"/>
</dbReference>
<evidence type="ECO:0000256" key="2">
    <source>
        <dbReference type="ARBA" id="ARBA00004126"/>
    </source>
</evidence>
<keyword evidence="15" id="KW-0206">Cytoskeleton</keyword>
<proteinExistence type="inferred from homology"/>
<dbReference type="EMBL" id="NBAG03000224">
    <property type="protein sequence ID" value="PNI74826.1"/>
    <property type="molecule type" value="Genomic_DNA"/>
</dbReference>
<evidence type="ECO:0000256" key="17">
    <source>
        <dbReference type="ARBA" id="ARBA00053352"/>
    </source>
</evidence>
<keyword evidence="10" id="KW-0256">Endoplasmic reticulum</keyword>
<organism evidence="22 23">
    <name type="scientific">Pan troglodytes</name>
    <name type="common">Chimpanzee</name>
    <dbReference type="NCBI Taxonomy" id="9598"/>
    <lineage>
        <taxon>Eukaryota</taxon>
        <taxon>Metazoa</taxon>
        <taxon>Chordata</taxon>
        <taxon>Craniata</taxon>
        <taxon>Vertebrata</taxon>
        <taxon>Euteleostomi</taxon>
        <taxon>Mammalia</taxon>
        <taxon>Eutheria</taxon>
        <taxon>Euarchontoglires</taxon>
        <taxon>Primates</taxon>
        <taxon>Haplorrhini</taxon>
        <taxon>Catarrhini</taxon>
        <taxon>Hominidae</taxon>
        <taxon>Pan</taxon>
    </lineage>
</organism>
<keyword evidence="9" id="KW-0053">Apoptosis</keyword>
<dbReference type="Pfam" id="PF00452">
    <property type="entry name" value="Bcl-2"/>
    <property type="match status" value="1"/>
</dbReference>
<evidence type="ECO:0000256" key="10">
    <source>
        <dbReference type="ARBA" id="ARBA00022824"/>
    </source>
</evidence>
<dbReference type="InterPro" id="IPR020717">
    <property type="entry name" value="Bcl2_BH1_motif_CS"/>
</dbReference>
<comment type="similarity">
    <text evidence="6">Belongs to the Bcl-2 family.</text>
</comment>
<dbReference type="CDD" id="cd06845">
    <property type="entry name" value="Bcl-2_like"/>
    <property type="match status" value="1"/>
</dbReference>
<comment type="function">
    <text evidence="17">Promotes cell survival by suppressing apoptosis induced by BAX but not BAK. Increases binding of AHCYL1/IRBIT to ITPR1. Reduces ITPR1-mediated calcium release from the endoplasmic reticulum cooperatively with AHCYL1/IRBIT under normal cellular conditions. Under apoptotic stress conditions, dissociates from ITPR1 and is displaced from mitochondria-associated endoplasmic reticulum membranes, leading to increased Ca(2+) transfer to mitochondria which promotes apoptosis. Required for the correct formation of the microtubule organizing center during oocyte cell division, potentially via regulation of protein abundance and localization of other microtubule organizing center components such as AURKA and TPX2.</text>
</comment>
<evidence type="ECO:0000256" key="9">
    <source>
        <dbReference type="ARBA" id="ARBA00022703"/>
    </source>
</evidence>
<protein>
    <recommendedName>
        <fullName evidence="18">Bcl-2-like protein 10</fullName>
    </recommendedName>
    <alternativeName>
        <fullName evidence="19">Anti-apoptotic protein Boo</fullName>
    </alternativeName>
    <alternativeName>
        <fullName evidence="20">Apoptosis regulator Bcl-B</fullName>
    </alternativeName>
</protein>
<dbReference type="GO" id="GO:0006915">
    <property type="term" value="P:apoptotic process"/>
    <property type="evidence" value="ECO:0007669"/>
    <property type="project" value="UniProtKB-KW"/>
</dbReference>
<comment type="cofactor">
    <cofactor evidence="1">
        <name>Ca(2+)</name>
        <dbReference type="ChEBI" id="CHEBI:29108"/>
    </cofactor>
</comment>
<dbReference type="FunFam" id="1.10.437.10:FF:000014">
    <property type="entry name" value="Bcl-2-like protein 10"/>
    <property type="match status" value="1"/>
</dbReference>
<evidence type="ECO:0000256" key="8">
    <source>
        <dbReference type="ARBA" id="ARBA00022692"/>
    </source>
</evidence>
<keyword evidence="11" id="KW-0832">Ubl conjugation</keyword>
<dbReference type="InterPro" id="IPR036834">
    <property type="entry name" value="Bcl-2-like_sf"/>
</dbReference>
<feature type="domain" description="Bcl-2 Bcl-2 homology region 1-3" evidence="21">
    <location>
        <begin position="49"/>
        <end position="163"/>
    </location>
</feature>
<dbReference type="PANTHER" id="PTHR11256">
    <property type="entry name" value="BCL-2 RELATED"/>
    <property type="match status" value="1"/>
</dbReference>
<evidence type="ECO:0000256" key="6">
    <source>
        <dbReference type="ARBA" id="ARBA00009458"/>
    </source>
</evidence>
<dbReference type="GO" id="GO:0042981">
    <property type="term" value="P:regulation of apoptotic process"/>
    <property type="evidence" value="ECO:0007669"/>
    <property type="project" value="InterPro"/>
</dbReference>
<evidence type="ECO:0000256" key="18">
    <source>
        <dbReference type="ARBA" id="ARBA00067191"/>
    </source>
</evidence>
<evidence type="ECO:0000313" key="22">
    <source>
        <dbReference type="EMBL" id="PNI74826.1"/>
    </source>
</evidence>
<dbReference type="SMART" id="SM00337">
    <property type="entry name" value="BCL"/>
    <property type="match status" value="1"/>
</dbReference>
<evidence type="ECO:0000256" key="1">
    <source>
        <dbReference type="ARBA" id="ARBA00001913"/>
    </source>
</evidence>
<keyword evidence="16" id="KW-0539">Nucleus</keyword>
<sequence>MVDQWRERTTMADPLRERTERLLADYLGYCAREPGTPEPTPSTPEAAVLRSAAARLRQIHRSFFSAYLGYPGNRFELVALMADSVLSDSPGPTWGRVVTLVTFAGTLLERGPLVTTRWKKWGFQPRLNEQEGDVARDCQRLVALLSSRLVGQHRAWLQAQGGWVSTRRTPGHGAGRAAGKRPRGWHGWLLSLLQDPLSAGFLEKTAGPGFSVMLVNNSLHLSLDTIIMSFKTFNPLLPAQL</sequence>
<dbReference type="Gene3D" id="1.10.437.10">
    <property type="entry name" value="Blc2-like"/>
    <property type="match status" value="1"/>
</dbReference>
<evidence type="ECO:0000256" key="16">
    <source>
        <dbReference type="ARBA" id="ARBA00023242"/>
    </source>
</evidence>
<dbReference type="OrthoDB" id="8856583at2759"/>
<gene>
    <name evidence="22" type="ORF">CK820_G0008552</name>
</gene>